<feature type="non-terminal residue" evidence="2">
    <location>
        <position position="1"/>
    </location>
</feature>
<dbReference type="AlphaFoldDB" id="A0A1U7W813"/>
<dbReference type="Proteomes" id="UP000189701">
    <property type="component" value="Unplaced"/>
</dbReference>
<reference evidence="1" key="1">
    <citation type="journal article" date="2013" name="Genome Biol.">
        <title>Reference genomes and transcriptomes of Nicotiana sylvestris and Nicotiana tomentosiformis.</title>
        <authorList>
            <person name="Sierro N."/>
            <person name="Battey J.N."/>
            <person name="Ouadi S."/>
            <person name="Bovet L."/>
            <person name="Goepfert S."/>
            <person name="Bakaher N."/>
            <person name="Peitsch M.C."/>
            <person name="Ivanov N.V."/>
        </authorList>
    </citation>
    <scope>NUCLEOTIDE SEQUENCE [LARGE SCALE GENOMIC DNA]</scope>
</reference>
<organism evidence="1 2">
    <name type="scientific">Nicotiana sylvestris</name>
    <name type="common">Wood tobacco</name>
    <name type="synonym">South American tobacco</name>
    <dbReference type="NCBI Taxonomy" id="4096"/>
    <lineage>
        <taxon>Eukaryota</taxon>
        <taxon>Viridiplantae</taxon>
        <taxon>Streptophyta</taxon>
        <taxon>Embryophyta</taxon>
        <taxon>Tracheophyta</taxon>
        <taxon>Spermatophyta</taxon>
        <taxon>Magnoliopsida</taxon>
        <taxon>eudicotyledons</taxon>
        <taxon>Gunneridae</taxon>
        <taxon>Pentapetalae</taxon>
        <taxon>asterids</taxon>
        <taxon>lamiids</taxon>
        <taxon>Solanales</taxon>
        <taxon>Solanaceae</taxon>
        <taxon>Nicotianoideae</taxon>
        <taxon>Nicotianeae</taxon>
        <taxon>Nicotiana</taxon>
    </lineage>
</organism>
<evidence type="ECO:0000313" key="2">
    <source>
        <dbReference type="RefSeq" id="XP_009770390.1"/>
    </source>
</evidence>
<keyword evidence="1" id="KW-1185">Reference proteome</keyword>
<dbReference type="STRING" id="4096.A0A1U7W813"/>
<evidence type="ECO:0000313" key="1">
    <source>
        <dbReference type="Proteomes" id="UP000189701"/>
    </source>
</evidence>
<protein>
    <submittedName>
        <fullName evidence="2">Uncharacterized protein LOC104221102</fullName>
    </submittedName>
</protein>
<name>A0A1U7W813_NICSY</name>
<reference evidence="2" key="2">
    <citation type="submission" date="2025-08" db="UniProtKB">
        <authorList>
            <consortium name="RefSeq"/>
        </authorList>
    </citation>
    <scope>IDENTIFICATION</scope>
    <source>
        <tissue evidence="2">Leaf</tissue>
    </source>
</reference>
<accession>A0A1U7W813</accession>
<dbReference type="RefSeq" id="XP_009770390.1">
    <property type="nucleotide sequence ID" value="XM_009772088.1"/>
</dbReference>
<sequence length="80" mass="8805">VPSSFTEVKETVGPFNSIYSFRDSLSSVADHVAATLNLPSPQPYTQRGTEFFESGLNFATPGVTFMKPFFFLKNDILAPP</sequence>
<proteinExistence type="predicted"/>
<gene>
    <name evidence="2" type="primary">LOC104221102</name>
</gene>